<dbReference type="AlphaFoldDB" id="A0A2V1E399"/>
<evidence type="ECO:0000256" key="1">
    <source>
        <dbReference type="SAM" id="SignalP"/>
    </source>
</evidence>
<dbReference type="Proteomes" id="UP000244855">
    <property type="component" value="Unassembled WGS sequence"/>
</dbReference>
<sequence>MKSYIALAAISGLASALPAAAPQESDPIVRTLPPLWTFSLASYNGPGCPKPDGKDRETRLTYGQNTMDGSEIYHWFVAYPKIKAKVGGDVDEAHSWCETTIAYKEFKDAYGKEPGSDYTFRLHKNDTRIISTYDLEEGVTAEWKFTYSINEKEACVSSIVDELAIDGPFTKLPYQWETGTELSESTKPVPAAKCGATTFSFRTDLYLKANKEGAKGVVQGEPSKTADGTEVNYGIQQGFSYDWQKCSQ</sequence>
<protein>
    <submittedName>
        <fullName evidence="2">Uncharacterized protein</fullName>
    </submittedName>
</protein>
<evidence type="ECO:0000313" key="3">
    <source>
        <dbReference type="Proteomes" id="UP000244855"/>
    </source>
</evidence>
<gene>
    <name evidence="2" type="ORF">DM02DRAFT_517539</name>
</gene>
<reference evidence="2 3" key="1">
    <citation type="journal article" date="2018" name="Sci. Rep.">
        <title>Comparative genomics provides insights into the lifestyle and reveals functional heterogeneity of dark septate endophytic fungi.</title>
        <authorList>
            <person name="Knapp D.G."/>
            <person name="Nemeth J.B."/>
            <person name="Barry K."/>
            <person name="Hainaut M."/>
            <person name="Henrissat B."/>
            <person name="Johnson J."/>
            <person name="Kuo A."/>
            <person name="Lim J.H.P."/>
            <person name="Lipzen A."/>
            <person name="Nolan M."/>
            <person name="Ohm R.A."/>
            <person name="Tamas L."/>
            <person name="Grigoriev I.V."/>
            <person name="Spatafora J.W."/>
            <person name="Nagy L.G."/>
            <person name="Kovacs G.M."/>
        </authorList>
    </citation>
    <scope>NUCLEOTIDE SEQUENCE [LARGE SCALE GENOMIC DNA]</scope>
    <source>
        <strain evidence="2 3">DSE2036</strain>
    </source>
</reference>
<evidence type="ECO:0000313" key="2">
    <source>
        <dbReference type="EMBL" id="PVI05007.1"/>
    </source>
</evidence>
<accession>A0A2V1E399</accession>
<dbReference type="EMBL" id="KZ805317">
    <property type="protein sequence ID" value="PVI05007.1"/>
    <property type="molecule type" value="Genomic_DNA"/>
</dbReference>
<organism evidence="2 3">
    <name type="scientific">Periconia macrospinosa</name>
    <dbReference type="NCBI Taxonomy" id="97972"/>
    <lineage>
        <taxon>Eukaryota</taxon>
        <taxon>Fungi</taxon>
        <taxon>Dikarya</taxon>
        <taxon>Ascomycota</taxon>
        <taxon>Pezizomycotina</taxon>
        <taxon>Dothideomycetes</taxon>
        <taxon>Pleosporomycetidae</taxon>
        <taxon>Pleosporales</taxon>
        <taxon>Massarineae</taxon>
        <taxon>Periconiaceae</taxon>
        <taxon>Periconia</taxon>
    </lineage>
</organism>
<proteinExistence type="predicted"/>
<keyword evidence="1" id="KW-0732">Signal</keyword>
<dbReference type="OrthoDB" id="3735213at2759"/>
<feature type="signal peptide" evidence="1">
    <location>
        <begin position="1"/>
        <end position="16"/>
    </location>
</feature>
<keyword evidence="3" id="KW-1185">Reference proteome</keyword>
<name>A0A2V1E399_9PLEO</name>
<feature type="chain" id="PRO_5015988842" evidence="1">
    <location>
        <begin position="17"/>
        <end position="248"/>
    </location>
</feature>